<dbReference type="GO" id="GO:0003677">
    <property type="term" value="F:DNA binding"/>
    <property type="evidence" value="ECO:0007669"/>
    <property type="project" value="UniProtKB-UniRule"/>
</dbReference>
<keyword evidence="7" id="KW-1185">Reference proteome</keyword>
<accession>A0A1H9X7S3</accession>
<evidence type="ECO:0000313" key="7">
    <source>
        <dbReference type="Proteomes" id="UP000199019"/>
    </source>
</evidence>
<reference evidence="7" key="1">
    <citation type="submission" date="2016-10" db="EMBL/GenBank/DDBJ databases">
        <authorList>
            <person name="Varghese N."/>
            <person name="Submissions S."/>
        </authorList>
    </citation>
    <scope>NUCLEOTIDE SEQUENCE [LARGE SCALE GENOMIC DNA]</scope>
    <source>
        <strain evidence="7">CGMCC 1.6963</strain>
    </source>
</reference>
<dbReference type="Pfam" id="PF16925">
    <property type="entry name" value="TetR_C_13"/>
    <property type="match status" value="1"/>
</dbReference>
<dbReference type="InterPro" id="IPR036271">
    <property type="entry name" value="Tet_transcr_reg_TetR-rel_C_sf"/>
</dbReference>
<dbReference type="EMBL" id="FOHB01000007">
    <property type="protein sequence ID" value="SES42236.1"/>
    <property type="molecule type" value="Genomic_DNA"/>
</dbReference>
<dbReference type="InterPro" id="IPR011075">
    <property type="entry name" value="TetR_C"/>
</dbReference>
<evidence type="ECO:0000256" key="4">
    <source>
        <dbReference type="PROSITE-ProRule" id="PRU00335"/>
    </source>
</evidence>
<keyword evidence="2 4" id="KW-0238">DNA-binding</keyword>
<gene>
    <name evidence="6" type="ORF">SAMN05216199_3479</name>
</gene>
<dbReference type="InterPro" id="IPR009057">
    <property type="entry name" value="Homeodomain-like_sf"/>
</dbReference>
<dbReference type="PROSITE" id="PS50977">
    <property type="entry name" value="HTH_TETR_2"/>
    <property type="match status" value="1"/>
</dbReference>
<dbReference type="PANTHER" id="PTHR47506">
    <property type="entry name" value="TRANSCRIPTIONAL REGULATORY PROTEIN"/>
    <property type="match status" value="1"/>
</dbReference>
<evidence type="ECO:0000256" key="1">
    <source>
        <dbReference type="ARBA" id="ARBA00023015"/>
    </source>
</evidence>
<name>A0A1H9X7S3_9MICO</name>
<keyword evidence="3" id="KW-0804">Transcription</keyword>
<dbReference type="PANTHER" id="PTHR47506:SF6">
    <property type="entry name" value="HTH-TYPE TRANSCRIPTIONAL REPRESSOR NEMR"/>
    <property type="match status" value="1"/>
</dbReference>
<dbReference type="Gene3D" id="1.10.357.10">
    <property type="entry name" value="Tetracycline Repressor, domain 2"/>
    <property type="match status" value="1"/>
</dbReference>
<proteinExistence type="predicted"/>
<evidence type="ECO:0000313" key="6">
    <source>
        <dbReference type="EMBL" id="SES42236.1"/>
    </source>
</evidence>
<dbReference type="STRING" id="587636.SAMN05216199_3479"/>
<dbReference type="SUPFAM" id="SSF46689">
    <property type="entry name" value="Homeodomain-like"/>
    <property type="match status" value="1"/>
</dbReference>
<organism evidence="6 7">
    <name type="scientific">Pedococcus cremeus</name>
    <dbReference type="NCBI Taxonomy" id="587636"/>
    <lineage>
        <taxon>Bacteria</taxon>
        <taxon>Bacillati</taxon>
        <taxon>Actinomycetota</taxon>
        <taxon>Actinomycetes</taxon>
        <taxon>Micrococcales</taxon>
        <taxon>Intrasporangiaceae</taxon>
        <taxon>Pedococcus</taxon>
    </lineage>
</organism>
<dbReference type="InterPro" id="IPR001647">
    <property type="entry name" value="HTH_TetR"/>
</dbReference>
<sequence>MASPSVGGRAASFCSTPATTIVGVEPNPPPRAKGTAGALSLTNGRAFIGRMRKGEVTRETVLREALAQASRVGLRGITIGSLADSLEMSKSGLFAHFRSKEALQEAVLDHAAQAFGRLVVQPALQQPRGEPRLRAVFERWLGWDGDADYAQPGGCIFITVTTEFDDEPDSPVRDHIVRTQRDLLDSIETMVRAGVADGHFREDTDAGQVAHELYGIVLAHHFAARMMRDPEASARTHAAFEHLLATIRS</sequence>
<feature type="DNA-binding region" description="H-T-H motif" evidence="4">
    <location>
        <begin position="78"/>
        <end position="97"/>
    </location>
</feature>
<feature type="domain" description="HTH tetR-type" evidence="5">
    <location>
        <begin position="55"/>
        <end position="115"/>
    </location>
</feature>
<dbReference type="Gene3D" id="1.10.10.60">
    <property type="entry name" value="Homeodomain-like"/>
    <property type="match status" value="1"/>
</dbReference>
<dbReference type="SUPFAM" id="SSF48498">
    <property type="entry name" value="Tetracyclin repressor-like, C-terminal domain"/>
    <property type="match status" value="1"/>
</dbReference>
<evidence type="ECO:0000256" key="2">
    <source>
        <dbReference type="ARBA" id="ARBA00023125"/>
    </source>
</evidence>
<evidence type="ECO:0000259" key="5">
    <source>
        <dbReference type="PROSITE" id="PS50977"/>
    </source>
</evidence>
<dbReference type="Pfam" id="PF00440">
    <property type="entry name" value="TetR_N"/>
    <property type="match status" value="1"/>
</dbReference>
<keyword evidence="1" id="KW-0805">Transcription regulation</keyword>
<dbReference type="Proteomes" id="UP000199019">
    <property type="component" value="Unassembled WGS sequence"/>
</dbReference>
<dbReference type="AlphaFoldDB" id="A0A1H9X7S3"/>
<evidence type="ECO:0000256" key="3">
    <source>
        <dbReference type="ARBA" id="ARBA00023163"/>
    </source>
</evidence>
<protein>
    <submittedName>
        <fullName evidence="6">Transcriptional regulator, TetR family</fullName>
    </submittedName>
</protein>